<comment type="caution">
    <text evidence="2">The sequence shown here is derived from an EMBL/GenBank/DDBJ whole genome shotgun (WGS) entry which is preliminary data.</text>
</comment>
<evidence type="ECO:0000313" key="3">
    <source>
        <dbReference type="Proteomes" id="UP001057375"/>
    </source>
</evidence>
<accession>A0ABQ5KRV5</accession>
<dbReference type="InterPro" id="IPR023393">
    <property type="entry name" value="START-like_dom_sf"/>
</dbReference>
<keyword evidence="3" id="KW-1185">Reference proteome</keyword>
<sequence length="214" mass="23529">MASKVWKSGKGSDHVQISSTRDIPLEHPGKPVAFKSVVKIPGPSPRELALAFFNIETRSIWGDMVKGGRFLKPWMPMAMTSEESTANGFVKLESCDIHYLYDSPTKLASPRDSVIRVVMGTRSDNSVVCAYWTPEGSIAGANPGETQVIDGVKYLRCFIHLSGLLITSGEDKVAEFTVMDITEPLGAVPSFLLKTQGGLYVKDYESLWRLMAKL</sequence>
<reference evidence="2" key="1">
    <citation type="submission" date="2022-03" db="EMBL/GenBank/DDBJ databases">
        <title>Draft genome sequence of Aduncisulcus paluster, a free-living microaerophilic Fornicata.</title>
        <authorList>
            <person name="Yuyama I."/>
            <person name="Kume K."/>
            <person name="Tamura T."/>
            <person name="Inagaki Y."/>
            <person name="Hashimoto T."/>
        </authorList>
    </citation>
    <scope>NUCLEOTIDE SEQUENCE</scope>
    <source>
        <strain evidence="2">NY0171</strain>
    </source>
</reference>
<dbReference type="EMBL" id="BQXS01010858">
    <property type="protein sequence ID" value="GKT34731.1"/>
    <property type="molecule type" value="Genomic_DNA"/>
</dbReference>
<name>A0ABQ5KRV5_9EUKA</name>
<organism evidence="2 3">
    <name type="scientific">Aduncisulcus paluster</name>
    <dbReference type="NCBI Taxonomy" id="2918883"/>
    <lineage>
        <taxon>Eukaryota</taxon>
        <taxon>Metamonada</taxon>
        <taxon>Carpediemonas-like organisms</taxon>
        <taxon>Aduncisulcus</taxon>
    </lineage>
</organism>
<protein>
    <recommendedName>
        <fullName evidence="4">START domain-containing protein</fullName>
    </recommendedName>
</protein>
<evidence type="ECO:0008006" key="4">
    <source>
        <dbReference type="Google" id="ProtNLM"/>
    </source>
</evidence>
<dbReference type="Proteomes" id="UP001057375">
    <property type="component" value="Unassembled WGS sequence"/>
</dbReference>
<evidence type="ECO:0000256" key="1">
    <source>
        <dbReference type="SAM" id="MobiDB-lite"/>
    </source>
</evidence>
<dbReference type="SUPFAM" id="SSF55961">
    <property type="entry name" value="Bet v1-like"/>
    <property type="match status" value="1"/>
</dbReference>
<dbReference type="Gene3D" id="3.30.530.20">
    <property type="match status" value="1"/>
</dbReference>
<gene>
    <name evidence="2" type="ORF">ADUPG1_008029</name>
</gene>
<proteinExistence type="predicted"/>
<evidence type="ECO:0000313" key="2">
    <source>
        <dbReference type="EMBL" id="GKT34731.1"/>
    </source>
</evidence>
<feature type="region of interest" description="Disordered" evidence="1">
    <location>
        <begin position="1"/>
        <end position="26"/>
    </location>
</feature>